<gene>
    <name evidence="1" type="ORF">BIV57_00495</name>
</gene>
<reference evidence="1 2" key="1">
    <citation type="submission" date="2016-10" db="EMBL/GenBank/DDBJ databases">
        <title>Genome sequence of Streptomyces gilvigriseus MUSC 26.</title>
        <authorList>
            <person name="Lee L.-H."/>
            <person name="Ser H.-L."/>
        </authorList>
    </citation>
    <scope>NUCLEOTIDE SEQUENCE [LARGE SCALE GENOMIC DNA]</scope>
    <source>
        <strain evidence="1 2">MUSC 26</strain>
    </source>
</reference>
<keyword evidence="2" id="KW-1185">Reference proteome</keyword>
<proteinExistence type="predicted"/>
<protein>
    <submittedName>
        <fullName evidence="1">Uncharacterized protein</fullName>
    </submittedName>
</protein>
<dbReference type="EMBL" id="MLCF01000002">
    <property type="protein sequence ID" value="OIV39360.1"/>
    <property type="molecule type" value="Genomic_DNA"/>
</dbReference>
<accession>A0A1J7CCT9</accession>
<organism evidence="1 2">
    <name type="scientific">Mangrovactinospora gilvigrisea</name>
    <dbReference type="NCBI Taxonomy" id="1428644"/>
    <lineage>
        <taxon>Bacteria</taxon>
        <taxon>Bacillati</taxon>
        <taxon>Actinomycetota</taxon>
        <taxon>Actinomycetes</taxon>
        <taxon>Kitasatosporales</taxon>
        <taxon>Streptomycetaceae</taxon>
        <taxon>Mangrovactinospora</taxon>
    </lineage>
</organism>
<dbReference type="AlphaFoldDB" id="A0A1J7CCT9"/>
<comment type="caution">
    <text evidence="1">The sequence shown here is derived from an EMBL/GenBank/DDBJ whole genome shotgun (WGS) entry which is preliminary data.</text>
</comment>
<dbReference type="STRING" id="1428644.BIV57_00495"/>
<dbReference type="Proteomes" id="UP000243342">
    <property type="component" value="Unassembled WGS sequence"/>
</dbReference>
<sequence length="96" mass="10938">MPETDDVDFPQELIDAQRTWNQAIQTARDFADAHRGPDAPWGEAERAEWKKIQQDQVEATLALRKVRAGTDYDTYLMRQKLKDHVHAVDGTTSAEA</sequence>
<evidence type="ECO:0000313" key="2">
    <source>
        <dbReference type="Proteomes" id="UP000243342"/>
    </source>
</evidence>
<evidence type="ECO:0000313" key="1">
    <source>
        <dbReference type="EMBL" id="OIV39360.1"/>
    </source>
</evidence>
<name>A0A1J7CCT9_9ACTN</name>
<dbReference type="RefSeq" id="WP_071654559.1">
    <property type="nucleotide sequence ID" value="NZ_MLCF01000002.1"/>
</dbReference>